<dbReference type="SUPFAM" id="SSF141571">
    <property type="entry name" value="Pentapeptide repeat-like"/>
    <property type="match status" value="1"/>
</dbReference>
<dbReference type="AlphaFoldDB" id="R4Z6D2"/>
<evidence type="ECO:0000256" key="2">
    <source>
        <dbReference type="SAM" id="Phobius"/>
    </source>
</evidence>
<dbReference type="HOGENOM" id="CLU_851762_0_0_11"/>
<dbReference type="InterPro" id="IPR001646">
    <property type="entry name" value="5peptide_repeat"/>
</dbReference>
<dbReference type="OrthoDB" id="4563217at2"/>
<gene>
    <name evidence="3" type="ORF">BN381_610005</name>
</gene>
<keyword evidence="1" id="KW-0677">Repeat</keyword>
<dbReference type="EMBL" id="CANL01000058">
    <property type="protein sequence ID" value="CCM65221.1"/>
    <property type="molecule type" value="Genomic_DNA"/>
</dbReference>
<evidence type="ECO:0008006" key="5">
    <source>
        <dbReference type="Google" id="ProtNLM"/>
    </source>
</evidence>
<dbReference type="Pfam" id="PF00805">
    <property type="entry name" value="Pentapeptide"/>
    <property type="match status" value="1"/>
</dbReference>
<reference evidence="3 4" key="1">
    <citation type="journal article" date="2013" name="ISME J.">
        <title>Metabolic model for the filamentous 'Candidatus Microthrix parvicella' based on genomic and metagenomic analyses.</title>
        <authorList>
            <person name="Jon McIlroy S."/>
            <person name="Kristiansen R."/>
            <person name="Albertsen M."/>
            <person name="Michael Karst S."/>
            <person name="Rossetti S."/>
            <person name="Lund Nielsen J."/>
            <person name="Tandoi V."/>
            <person name="James Seviour R."/>
            <person name="Nielsen P.H."/>
        </authorList>
    </citation>
    <scope>NUCLEOTIDE SEQUENCE [LARGE SCALE GENOMIC DNA]</scope>
    <source>
        <strain evidence="3 4">RN1</strain>
    </source>
</reference>
<keyword evidence="2" id="KW-0812">Transmembrane</keyword>
<sequence>MGQDGVREESRWVSATPWLAAIGVASTALVAAGGLPGPIDGLMWGQGQSLDNPEITIQVATGMAALSLGVLALARLELARMEQHRGRLAQSLAQVAYEEAVHNRLEARRLEIAGQIADRFVRAVDLLASASLDSRIGGIYSLEWVARDSPDHGQSVIDVLCAFLRGHERDQELPVDQIASDIQTALLVVGRSIDYFPDRVINLREADLAGANLGRAQLGGADIMGANLAHSHLLGTDLTGALVLGVDLSGAHIEANFRDAHLLRVNFSHAQLMPQTVIEGARLDDANFNDAEILFEPAGAGWDPDHPPTWPDYMDPPENLWSLLSR</sequence>
<keyword evidence="4" id="KW-1185">Reference proteome</keyword>
<dbReference type="PANTHER" id="PTHR47485:SF1">
    <property type="entry name" value="THYLAKOID LUMENAL 17.4 KDA PROTEIN, CHLOROPLASTIC"/>
    <property type="match status" value="1"/>
</dbReference>
<evidence type="ECO:0000313" key="4">
    <source>
        <dbReference type="Proteomes" id="UP000018291"/>
    </source>
</evidence>
<evidence type="ECO:0000313" key="3">
    <source>
        <dbReference type="EMBL" id="CCM65221.1"/>
    </source>
</evidence>
<accession>R4Z6D2</accession>
<organism evidence="3 4">
    <name type="scientific">Candidatus Neomicrothrix parvicella RN1</name>
    <dbReference type="NCBI Taxonomy" id="1229780"/>
    <lineage>
        <taxon>Bacteria</taxon>
        <taxon>Bacillati</taxon>
        <taxon>Actinomycetota</taxon>
        <taxon>Acidimicrobiia</taxon>
        <taxon>Acidimicrobiales</taxon>
        <taxon>Microthrixaceae</taxon>
        <taxon>Candidatus Neomicrothrix</taxon>
    </lineage>
</organism>
<keyword evidence="2" id="KW-0472">Membrane</keyword>
<dbReference type="eggNOG" id="COG1357">
    <property type="taxonomic scope" value="Bacteria"/>
</dbReference>
<name>R4Z6D2_9ACTN</name>
<feature type="transmembrane region" description="Helical" evidence="2">
    <location>
        <begin position="12"/>
        <end position="35"/>
    </location>
</feature>
<dbReference type="Proteomes" id="UP000018291">
    <property type="component" value="Unassembled WGS sequence"/>
</dbReference>
<dbReference type="PANTHER" id="PTHR47485">
    <property type="entry name" value="THYLAKOID LUMENAL 17.4 KDA PROTEIN, CHLOROPLASTIC"/>
    <property type="match status" value="1"/>
</dbReference>
<comment type="caution">
    <text evidence="3">The sequence shown here is derived from an EMBL/GenBank/DDBJ whole genome shotgun (WGS) entry which is preliminary data.</text>
</comment>
<proteinExistence type="predicted"/>
<dbReference type="STRING" id="1229780.BN381_610005"/>
<protein>
    <recommendedName>
        <fullName evidence="5">Pentapeptide repeat protein</fullName>
    </recommendedName>
</protein>
<keyword evidence="2" id="KW-1133">Transmembrane helix</keyword>
<evidence type="ECO:0000256" key="1">
    <source>
        <dbReference type="ARBA" id="ARBA00022737"/>
    </source>
</evidence>
<dbReference type="Gene3D" id="2.160.20.80">
    <property type="entry name" value="E3 ubiquitin-protein ligase SopA"/>
    <property type="match status" value="1"/>
</dbReference>
<feature type="transmembrane region" description="Helical" evidence="2">
    <location>
        <begin position="55"/>
        <end position="76"/>
    </location>
</feature>